<reference evidence="1" key="1">
    <citation type="submission" date="2021-06" db="EMBL/GenBank/DDBJ databases">
        <authorList>
            <person name="Kallberg Y."/>
            <person name="Tangrot J."/>
            <person name="Rosling A."/>
        </authorList>
    </citation>
    <scope>NUCLEOTIDE SEQUENCE</scope>
    <source>
        <strain evidence="1">IN212</strain>
    </source>
</reference>
<gene>
    <name evidence="1" type="ORF">RFULGI_LOCUS19865</name>
</gene>
<keyword evidence="2" id="KW-1185">Reference proteome</keyword>
<accession>A0A9N9PGC7</accession>
<feature type="non-terminal residue" evidence="1">
    <location>
        <position position="1"/>
    </location>
</feature>
<protein>
    <submittedName>
        <fullName evidence="1">19433_t:CDS:1</fullName>
    </submittedName>
</protein>
<name>A0A9N9PGC7_9GLOM</name>
<proteinExistence type="predicted"/>
<sequence length="92" mass="10555">NEVVDYVKSENEVSHVNKVVDQKSIMSTTEEVVDKTFPKGKVHQINTAESESCKVVKSSEETILLPPKFLQLEERIKQLEAELVQEQKEKKQ</sequence>
<dbReference type="Proteomes" id="UP000789396">
    <property type="component" value="Unassembled WGS sequence"/>
</dbReference>
<evidence type="ECO:0000313" key="2">
    <source>
        <dbReference type="Proteomes" id="UP000789396"/>
    </source>
</evidence>
<dbReference type="EMBL" id="CAJVPZ010104241">
    <property type="protein sequence ID" value="CAG8823741.1"/>
    <property type="molecule type" value="Genomic_DNA"/>
</dbReference>
<dbReference type="AlphaFoldDB" id="A0A9N9PGC7"/>
<comment type="caution">
    <text evidence="1">The sequence shown here is derived from an EMBL/GenBank/DDBJ whole genome shotgun (WGS) entry which is preliminary data.</text>
</comment>
<organism evidence="1 2">
    <name type="scientific">Racocetra fulgida</name>
    <dbReference type="NCBI Taxonomy" id="60492"/>
    <lineage>
        <taxon>Eukaryota</taxon>
        <taxon>Fungi</taxon>
        <taxon>Fungi incertae sedis</taxon>
        <taxon>Mucoromycota</taxon>
        <taxon>Glomeromycotina</taxon>
        <taxon>Glomeromycetes</taxon>
        <taxon>Diversisporales</taxon>
        <taxon>Gigasporaceae</taxon>
        <taxon>Racocetra</taxon>
    </lineage>
</organism>
<evidence type="ECO:0000313" key="1">
    <source>
        <dbReference type="EMBL" id="CAG8823741.1"/>
    </source>
</evidence>